<sequence>MLFLRMGPRLIFLRTYGIEQLEDFLKENLNGREVDFYPGMEEASEDSSLIFITDPHPIKTEIKDAKTIILINQPASICLATIINSHVSQLVERVEMGPSSMVMRIAGKETIVAEQLLELYNGKDLSLEEAVNEGEQGDTILFLTHRQLSEPLGKKDLLEPPLLLHQASSQVFKKLRNEGILYITQSLEDRKWYEVRVNIYDVQGNYDKHYERLIHVLYHLEAGMVLEEVWTRDHALSLFTVLAYQVRLFTLYKPQELKEILIGLEFDESGKRLVDLDLYYRNKKISWVDIDKEKKKRNKIQEGIEKRQGLLEKMSKTAKEKLLAIENKSNN</sequence>
<reference evidence="1 2" key="1">
    <citation type="submission" date="2016-10" db="EMBL/GenBank/DDBJ databases">
        <authorList>
            <person name="de Groot N.N."/>
        </authorList>
    </citation>
    <scope>NUCLEOTIDE SEQUENCE [LARGE SCALE GENOMIC DNA]</scope>
    <source>
        <strain evidence="1 2">DSM 18979</strain>
    </source>
</reference>
<dbReference type="STRING" id="426128.SAMN05660297_01384"/>
<accession>A0A1I0BSW2</accession>
<dbReference type="Proteomes" id="UP000199568">
    <property type="component" value="Unassembled WGS sequence"/>
</dbReference>
<keyword evidence="2" id="KW-1185">Reference proteome</keyword>
<dbReference type="OrthoDB" id="2383at2"/>
<evidence type="ECO:0000313" key="2">
    <source>
        <dbReference type="Proteomes" id="UP000199568"/>
    </source>
</evidence>
<dbReference type="EMBL" id="FOHU01000004">
    <property type="protein sequence ID" value="SET09432.1"/>
    <property type="molecule type" value="Genomic_DNA"/>
</dbReference>
<dbReference type="RefSeq" id="WP_090441308.1">
    <property type="nucleotide sequence ID" value="NZ_FOHU01000004.1"/>
</dbReference>
<organism evidence="1 2">
    <name type="scientific">Natronincola peptidivorans</name>
    <dbReference type="NCBI Taxonomy" id="426128"/>
    <lineage>
        <taxon>Bacteria</taxon>
        <taxon>Bacillati</taxon>
        <taxon>Bacillota</taxon>
        <taxon>Clostridia</taxon>
        <taxon>Peptostreptococcales</taxon>
        <taxon>Natronincolaceae</taxon>
        <taxon>Natronincola</taxon>
    </lineage>
</organism>
<name>A0A1I0BSW2_9FIRM</name>
<proteinExistence type="predicted"/>
<gene>
    <name evidence="1" type="ORF">SAMN05660297_01384</name>
</gene>
<protein>
    <submittedName>
        <fullName evidence="1">Uncharacterized protein</fullName>
    </submittedName>
</protein>
<evidence type="ECO:0000313" key="1">
    <source>
        <dbReference type="EMBL" id="SET09432.1"/>
    </source>
</evidence>
<dbReference type="AlphaFoldDB" id="A0A1I0BSW2"/>